<accession>A0ABX3D175</accession>
<sequence>MLFLILTGCSSDEEVLRVGTPFQEGETNGVEFHTDITDSELVTDLRDVINLEKEVEKPADLEMKADVFFTLDLPQEGISEIRRYVWYLEDGSTLLTHEDPMDSTEDDRGFYMLAAEQTQELKGILEH</sequence>
<dbReference type="RefSeq" id="WP_071152293.1">
    <property type="nucleotide sequence ID" value="NZ_QQRT01000028.1"/>
</dbReference>
<protein>
    <submittedName>
        <fullName evidence="1">Uncharacterized protein</fullName>
    </submittedName>
</protein>
<dbReference type="Proteomes" id="UP000242153">
    <property type="component" value="Unassembled WGS sequence"/>
</dbReference>
<name>A0ABX3D175_9BACL</name>
<reference evidence="1" key="1">
    <citation type="submission" date="2016-07" db="EMBL/GenBank/DDBJ databases">
        <title>Draft genome Planococcus salivarum.</title>
        <authorList>
            <person name="See-Too W.S."/>
        </authorList>
    </citation>
    <scope>NUCLEOTIDE SEQUENCE [LARGE SCALE GENOMIC DNA]</scope>
    <source>
        <strain evidence="1">DSM 23820</strain>
    </source>
</reference>
<organism evidence="1 2">
    <name type="scientific">Planococcus salinarum</name>
    <dbReference type="NCBI Taxonomy" id="622695"/>
    <lineage>
        <taxon>Bacteria</taxon>
        <taxon>Bacillati</taxon>
        <taxon>Bacillota</taxon>
        <taxon>Bacilli</taxon>
        <taxon>Bacillales</taxon>
        <taxon>Caryophanaceae</taxon>
        <taxon>Planococcus</taxon>
    </lineage>
</organism>
<comment type="caution">
    <text evidence="1">The sequence shown here is derived from an EMBL/GenBank/DDBJ whole genome shotgun (WGS) entry which is preliminary data.</text>
</comment>
<dbReference type="EMBL" id="MBQG01000102">
    <property type="protein sequence ID" value="OHX51149.1"/>
    <property type="molecule type" value="Genomic_DNA"/>
</dbReference>
<evidence type="ECO:0000313" key="1">
    <source>
        <dbReference type="EMBL" id="OHX51149.1"/>
    </source>
</evidence>
<proteinExistence type="predicted"/>
<keyword evidence="2" id="KW-1185">Reference proteome</keyword>
<gene>
    <name evidence="1" type="ORF">BB776_00765</name>
</gene>
<evidence type="ECO:0000313" key="2">
    <source>
        <dbReference type="Proteomes" id="UP000242153"/>
    </source>
</evidence>